<sequence length="144" mass="16052">MHHGRFKRVLEFFVVGLVFGVTEDILAVLIATDAELTTDIVGVVVLIAIPFAVVSELIVDHPKFLAFDRLSTVVNSSVFGRDDTRHGNAPGDVQRETAPRPRQQYFCDICTTEFETGAVLQEHLDRRHAGVQIYWSVHADDAGY</sequence>
<accession>A0A1I6K2D1</accession>
<dbReference type="InterPro" id="IPR013087">
    <property type="entry name" value="Znf_C2H2_type"/>
</dbReference>
<keyword evidence="1" id="KW-1133">Transmembrane helix</keyword>
<keyword evidence="1" id="KW-0812">Transmembrane</keyword>
<feature type="transmembrane region" description="Helical" evidence="1">
    <location>
        <begin position="12"/>
        <end position="34"/>
    </location>
</feature>
<evidence type="ECO:0000259" key="2">
    <source>
        <dbReference type="PROSITE" id="PS50157"/>
    </source>
</evidence>
<keyword evidence="4" id="KW-1185">Reference proteome</keyword>
<gene>
    <name evidence="3" type="ORF">SAMN05216559_0082</name>
</gene>
<dbReference type="EMBL" id="FOZK01000001">
    <property type="protein sequence ID" value="SFR85399.1"/>
    <property type="molecule type" value="Genomic_DNA"/>
</dbReference>
<dbReference type="PROSITE" id="PS50157">
    <property type="entry name" value="ZINC_FINGER_C2H2_2"/>
    <property type="match status" value="1"/>
</dbReference>
<dbReference type="OrthoDB" id="9625at2157"/>
<evidence type="ECO:0000256" key="1">
    <source>
        <dbReference type="SAM" id="Phobius"/>
    </source>
</evidence>
<feature type="transmembrane region" description="Helical" evidence="1">
    <location>
        <begin position="40"/>
        <end position="59"/>
    </location>
</feature>
<evidence type="ECO:0000313" key="4">
    <source>
        <dbReference type="Proteomes" id="UP000199062"/>
    </source>
</evidence>
<reference evidence="3 4" key="1">
    <citation type="submission" date="2016-10" db="EMBL/GenBank/DDBJ databases">
        <authorList>
            <person name="de Groot N.N."/>
        </authorList>
    </citation>
    <scope>NUCLEOTIDE SEQUENCE [LARGE SCALE GENOMIC DNA]</scope>
    <source>
        <strain evidence="3 4">CGMCC 1.10457</strain>
    </source>
</reference>
<proteinExistence type="predicted"/>
<feature type="domain" description="C2H2-type" evidence="2">
    <location>
        <begin position="105"/>
        <end position="133"/>
    </location>
</feature>
<keyword evidence="1" id="KW-0472">Membrane</keyword>
<dbReference type="RefSeq" id="WP_089812817.1">
    <property type="nucleotide sequence ID" value="NZ_FOZK01000001.1"/>
</dbReference>
<evidence type="ECO:0000313" key="3">
    <source>
        <dbReference type="EMBL" id="SFR85399.1"/>
    </source>
</evidence>
<organism evidence="3 4">
    <name type="scientific">Halomicrobium zhouii</name>
    <dbReference type="NCBI Taxonomy" id="767519"/>
    <lineage>
        <taxon>Archaea</taxon>
        <taxon>Methanobacteriati</taxon>
        <taxon>Methanobacteriota</taxon>
        <taxon>Stenosarchaea group</taxon>
        <taxon>Halobacteria</taxon>
        <taxon>Halobacteriales</taxon>
        <taxon>Haloarculaceae</taxon>
        <taxon>Halomicrobium</taxon>
    </lineage>
</organism>
<dbReference type="PROSITE" id="PS00028">
    <property type="entry name" value="ZINC_FINGER_C2H2_1"/>
    <property type="match status" value="1"/>
</dbReference>
<name>A0A1I6K2D1_9EURY</name>
<protein>
    <recommendedName>
        <fullName evidence="2">C2H2-type domain-containing protein</fullName>
    </recommendedName>
</protein>
<dbReference type="AlphaFoldDB" id="A0A1I6K2D1"/>
<dbReference type="Proteomes" id="UP000199062">
    <property type="component" value="Unassembled WGS sequence"/>
</dbReference>